<feature type="compositionally biased region" description="Low complexity" evidence="1">
    <location>
        <begin position="131"/>
        <end position="145"/>
    </location>
</feature>
<accession>A0A1A8NQF9</accession>
<sequence length="145" mass="15648">MNRPTRDPAEPWTPPSDRYRYCGDPDGCRAFIEACARLDSAASDFSLGGSALRWAADYFEDRPFKSVPFWTFAKELLRTFGRDPTPPAAPAPFQTLRTGFISFSPEPVGAVSAPLMGQITTPSPDPDNTASSSLVGCYSSSSSVS</sequence>
<gene>
    <name evidence="2" type="primary">WASLB</name>
</gene>
<reference evidence="2" key="1">
    <citation type="submission" date="2016-05" db="EMBL/GenBank/DDBJ databases">
        <authorList>
            <person name="Lavstsen T."/>
            <person name="Jespersen J.S."/>
        </authorList>
    </citation>
    <scope>NUCLEOTIDE SEQUENCE</scope>
    <source>
        <tissue evidence="2">Brain</tissue>
    </source>
</reference>
<evidence type="ECO:0000313" key="2">
    <source>
        <dbReference type="EMBL" id="SBR71275.1"/>
    </source>
</evidence>
<feature type="region of interest" description="Disordered" evidence="1">
    <location>
        <begin position="114"/>
        <end position="145"/>
    </location>
</feature>
<dbReference type="EMBL" id="HAEH01003443">
    <property type="protein sequence ID" value="SBR71275.1"/>
    <property type="molecule type" value="Transcribed_RNA"/>
</dbReference>
<evidence type="ECO:0000256" key="1">
    <source>
        <dbReference type="SAM" id="MobiDB-lite"/>
    </source>
</evidence>
<organism evidence="2">
    <name type="scientific">Nothobranchius rachovii</name>
    <name type="common">bluefin notho</name>
    <dbReference type="NCBI Taxonomy" id="451742"/>
    <lineage>
        <taxon>Eukaryota</taxon>
        <taxon>Metazoa</taxon>
        <taxon>Chordata</taxon>
        <taxon>Craniata</taxon>
        <taxon>Vertebrata</taxon>
        <taxon>Euteleostomi</taxon>
        <taxon>Actinopterygii</taxon>
        <taxon>Neopterygii</taxon>
        <taxon>Teleostei</taxon>
        <taxon>Neoteleostei</taxon>
        <taxon>Acanthomorphata</taxon>
        <taxon>Ovalentaria</taxon>
        <taxon>Atherinomorphae</taxon>
        <taxon>Cyprinodontiformes</taxon>
        <taxon>Nothobranchiidae</taxon>
        <taxon>Nothobranchius</taxon>
    </lineage>
</organism>
<feature type="compositionally biased region" description="Polar residues" evidence="1">
    <location>
        <begin position="118"/>
        <end position="130"/>
    </location>
</feature>
<protein>
    <submittedName>
        <fullName evidence="2">Wiskott-Aldrich syndrome-like b</fullName>
    </submittedName>
</protein>
<proteinExistence type="predicted"/>
<feature type="non-terminal residue" evidence="2">
    <location>
        <position position="145"/>
    </location>
</feature>
<name>A0A1A8NQF9_9TELE</name>
<reference evidence="2" key="2">
    <citation type="submission" date="2016-06" db="EMBL/GenBank/DDBJ databases">
        <title>The genome of a short-lived fish provides insights into sex chromosome evolution and the genetic control of aging.</title>
        <authorList>
            <person name="Reichwald K."/>
            <person name="Felder M."/>
            <person name="Petzold A."/>
            <person name="Koch P."/>
            <person name="Groth M."/>
            <person name="Platzer M."/>
        </authorList>
    </citation>
    <scope>NUCLEOTIDE SEQUENCE</scope>
    <source>
        <tissue evidence="2">Brain</tissue>
    </source>
</reference>
<dbReference type="AlphaFoldDB" id="A0A1A8NQF9"/>